<dbReference type="SUPFAM" id="SSF52833">
    <property type="entry name" value="Thioredoxin-like"/>
    <property type="match status" value="1"/>
</dbReference>
<dbReference type="PROSITE" id="PS50206">
    <property type="entry name" value="RHODANESE_3"/>
    <property type="match status" value="1"/>
</dbReference>
<evidence type="ECO:0000259" key="1">
    <source>
        <dbReference type="PROSITE" id="PS50206"/>
    </source>
</evidence>
<evidence type="ECO:0000259" key="2">
    <source>
        <dbReference type="PROSITE" id="PS51352"/>
    </source>
</evidence>
<dbReference type="InterPro" id="IPR036249">
    <property type="entry name" value="Thioredoxin-like_sf"/>
</dbReference>
<comment type="caution">
    <text evidence="3">The sequence shown here is derived from an EMBL/GenBank/DDBJ whole genome shotgun (WGS) entry which is preliminary data.</text>
</comment>
<feature type="domain" description="Thioredoxin" evidence="2">
    <location>
        <begin position="136"/>
        <end position="246"/>
    </location>
</feature>
<dbReference type="Gene3D" id="3.40.250.10">
    <property type="entry name" value="Rhodanese-like domain"/>
    <property type="match status" value="1"/>
</dbReference>
<gene>
    <name evidence="3" type="ORF">GO493_21145</name>
</gene>
<dbReference type="SUPFAM" id="SSF52821">
    <property type="entry name" value="Rhodanese/Cell cycle control phosphatase"/>
    <property type="match status" value="1"/>
</dbReference>
<organism evidence="3 4">
    <name type="scientific">Chitinophaga tropicalis</name>
    <dbReference type="NCBI Taxonomy" id="2683588"/>
    <lineage>
        <taxon>Bacteria</taxon>
        <taxon>Pseudomonadati</taxon>
        <taxon>Bacteroidota</taxon>
        <taxon>Chitinophagia</taxon>
        <taxon>Chitinophagales</taxon>
        <taxon>Chitinophagaceae</taxon>
        <taxon>Chitinophaga</taxon>
    </lineage>
</organism>
<evidence type="ECO:0000313" key="3">
    <source>
        <dbReference type="EMBL" id="MVT10792.1"/>
    </source>
</evidence>
<dbReference type="InterPro" id="IPR036873">
    <property type="entry name" value="Rhodanese-like_dom_sf"/>
</dbReference>
<dbReference type="PROSITE" id="PS51352">
    <property type="entry name" value="THIOREDOXIN_2"/>
    <property type="match status" value="1"/>
</dbReference>
<feature type="domain" description="Rhodanese" evidence="1">
    <location>
        <begin position="61"/>
        <end position="152"/>
    </location>
</feature>
<dbReference type="EMBL" id="WRXN01000010">
    <property type="protein sequence ID" value="MVT10792.1"/>
    <property type="molecule type" value="Genomic_DNA"/>
</dbReference>
<dbReference type="InterPro" id="IPR013766">
    <property type="entry name" value="Thioredoxin_domain"/>
</dbReference>
<dbReference type="Gene3D" id="3.40.30.10">
    <property type="entry name" value="Glutaredoxin"/>
    <property type="match status" value="1"/>
</dbReference>
<dbReference type="Pfam" id="PF00085">
    <property type="entry name" value="Thioredoxin"/>
    <property type="match status" value="1"/>
</dbReference>
<evidence type="ECO:0000313" key="4">
    <source>
        <dbReference type="Proteomes" id="UP000461730"/>
    </source>
</evidence>
<dbReference type="CDD" id="cd00158">
    <property type="entry name" value="RHOD"/>
    <property type="match status" value="1"/>
</dbReference>
<reference evidence="3 4" key="1">
    <citation type="submission" date="2019-12" db="EMBL/GenBank/DDBJ databases">
        <title>Chitinophaga sp. strain ysch24 (GDMCC 1.1355), whole genome shotgun sequence.</title>
        <authorList>
            <person name="Zhang X."/>
        </authorList>
    </citation>
    <scope>NUCLEOTIDE SEQUENCE [LARGE SCALE GENOMIC DNA]</scope>
    <source>
        <strain evidence="4">ysch24</strain>
    </source>
</reference>
<keyword evidence="4" id="KW-1185">Reference proteome</keyword>
<dbReference type="AlphaFoldDB" id="A0A7K1U8U3"/>
<dbReference type="CDD" id="cd02947">
    <property type="entry name" value="TRX_family"/>
    <property type="match status" value="1"/>
</dbReference>
<dbReference type="InterPro" id="IPR001763">
    <property type="entry name" value="Rhodanese-like_dom"/>
</dbReference>
<dbReference type="PANTHER" id="PTHR45431">
    <property type="entry name" value="RHODANESE-LIKE DOMAIN-CONTAINING PROTEIN 15, CHLOROPLASTIC"/>
    <property type="match status" value="1"/>
</dbReference>
<dbReference type="PANTHER" id="PTHR45431:SF3">
    <property type="entry name" value="RHODANESE-LIKE DOMAIN-CONTAINING PROTEIN 15, CHLOROPLASTIC"/>
    <property type="match status" value="1"/>
</dbReference>
<accession>A0A7K1U8U3</accession>
<dbReference type="InterPro" id="IPR052367">
    <property type="entry name" value="Thiosulfate_ST/Rhodanese-like"/>
</dbReference>
<sequence>MFNNSLEVIAKSHKKYFQNANMKVQKFKLYKIFFLFFILTGSPLAGFSQQIDATSFRNAIAQDSIQVFDVRTAAEFNTGHLDKALQADFTNKAQFQERVKYLDAQRPVYIYCLSGGRSTAAARWMRENGFKEVVEMKGGINAWKQAGLPLAGAVSLPQMSVDTFSLAIRKGQVLVDVGAAWCPPCRKMEPVLQAYLDTHKDVKLLKVDGGRDQQVMQSIKATSLPTFILYEDGREVWRKEGVSETL</sequence>
<name>A0A7K1U8U3_9BACT</name>
<dbReference type="SMART" id="SM00450">
    <property type="entry name" value="RHOD"/>
    <property type="match status" value="1"/>
</dbReference>
<dbReference type="Proteomes" id="UP000461730">
    <property type="component" value="Unassembled WGS sequence"/>
</dbReference>
<protein>
    <submittedName>
        <fullName evidence="3">Redoxin domain-containing protein</fullName>
    </submittedName>
</protein>
<proteinExistence type="predicted"/>
<dbReference type="Pfam" id="PF00581">
    <property type="entry name" value="Rhodanese"/>
    <property type="match status" value="1"/>
</dbReference>